<organism evidence="7 8">
    <name type="scientific">Lasiosphaeris hirsuta</name>
    <dbReference type="NCBI Taxonomy" id="260670"/>
    <lineage>
        <taxon>Eukaryota</taxon>
        <taxon>Fungi</taxon>
        <taxon>Dikarya</taxon>
        <taxon>Ascomycota</taxon>
        <taxon>Pezizomycotina</taxon>
        <taxon>Sordariomycetes</taxon>
        <taxon>Sordariomycetidae</taxon>
        <taxon>Sordariales</taxon>
        <taxon>Lasiosphaeriaceae</taxon>
        <taxon>Lasiosphaeris</taxon>
    </lineage>
</organism>
<dbReference type="SUPFAM" id="SSF144083">
    <property type="entry name" value="Magnesium transport protein CorA, transmembrane region"/>
    <property type="match status" value="1"/>
</dbReference>
<evidence type="ECO:0000313" key="8">
    <source>
        <dbReference type="Proteomes" id="UP001172102"/>
    </source>
</evidence>
<dbReference type="InterPro" id="IPR002523">
    <property type="entry name" value="MgTranspt_CorA/ZnTranspt_ZntB"/>
</dbReference>
<evidence type="ECO:0000313" key="7">
    <source>
        <dbReference type="EMBL" id="KAK0730146.1"/>
    </source>
</evidence>
<dbReference type="Gene3D" id="1.20.58.340">
    <property type="entry name" value="Magnesium transport protein CorA, transmembrane region"/>
    <property type="match status" value="1"/>
</dbReference>
<keyword evidence="2 6" id="KW-0812">Transmembrane</keyword>
<evidence type="ECO:0000256" key="5">
    <source>
        <dbReference type="SAM" id="MobiDB-lite"/>
    </source>
</evidence>
<dbReference type="GO" id="GO:0046873">
    <property type="term" value="F:metal ion transmembrane transporter activity"/>
    <property type="evidence" value="ECO:0007669"/>
    <property type="project" value="InterPro"/>
</dbReference>
<dbReference type="Pfam" id="PF01544">
    <property type="entry name" value="CorA"/>
    <property type="match status" value="1"/>
</dbReference>
<dbReference type="GO" id="GO:0016020">
    <property type="term" value="C:membrane"/>
    <property type="evidence" value="ECO:0007669"/>
    <property type="project" value="UniProtKB-SubCell"/>
</dbReference>
<gene>
    <name evidence="7" type="ORF">B0H67DRAFT_478187</name>
</gene>
<keyword evidence="4 6" id="KW-0472">Membrane</keyword>
<feature type="compositionally biased region" description="Pro residues" evidence="5">
    <location>
        <begin position="79"/>
        <end position="88"/>
    </location>
</feature>
<evidence type="ECO:0000256" key="1">
    <source>
        <dbReference type="ARBA" id="ARBA00004141"/>
    </source>
</evidence>
<protein>
    <submittedName>
        <fullName evidence="7">Uncharacterized protein</fullName>
    </submittedName>
</protein>
<keyword evidence="3 6" id="KW-1133">Transmembrane helix</keyword>
<feature type="transmembrane region" description="Helical" evidence="6">
    <location>
        <begin position="517"/>
        <end position="538"/>
    </location>
</feature>
<proteinExistence type="predicted"/>
<keyword evidence="8" id="KW-1185">Reference proteome</keyword>
<evidence type="ECO:0000256" key="6">
    <source>
        <dbReference type="SAM" id="Phobius"/>
    </source>
</evidence>
<evidence type="ECO:0000256" key="4">
    <source>
        <dbReference type="ARBA" id="ARBA00023136"/>
    </source>
</evidence>
<dbReference type="AlphaFoldDB" id="A0AA40EAJ7"/>
<feature type="region of interest" description="Disordered" evidence="5">
    <location>
        <begin position="64"/>
        <end position="101"/>
    </location>
</feature>
<comment type="caution">
    <text evidence="7">The sequence shown here is derived from an EMBL/GenBank/DDBJ whole genome shotgun (WGS) entry which is preliminary data.</text>
</comment>
<evidence type="ECO:0000256" key="3">
    <source>
        <dbReference type="ARBA" id="ARBA00022989"/>
    </source>
</evidence>
<accession>A0AA40EAJ7</accession>
<dbReference type="Proteomes" id="UP001172102">
    <property type="component" value="Unassembled WGS sequence"/>
</dbReference>
<reference evidence="7" key="1">
    <citation type="submission" date="2023-06" db="EMBL/GenBank/DDBJ databases">
        <title>Genome-scale phylogeny and comparative genomics of the fungal order Sordariales.</title>
        <authorList>
            <consortium name="Lawrence Berkeley National Laboratory"/>
            <person name="Hensen N."/>
            <person name="Bonometti L."/>
            <person name="Westerberg I."/>
            <person name="Brannstrom I.O."/>
            <person name="Guillou S."/>
            <person name="Cros-Aarteil S."/>
            <person name="Calhoun S."/>
            <person name="Haridas S."/>
            <person name="Kuo A."/>
            <person name="Mondo S."/>
            <person name="Pangilinan J."/>
            <person name="Riley R."/>
            <person name="Labutti K."/>
            <person name="Andreopoulos B."/>
            <person name="Lipzen A."/>
            <person name="Chen C."/>
            <person name="Yanf M."/>
            <person name="Daum C."/>
            <person name="Ng V."/>
            <person name="Clum A."/>
            <person name="Steindorff A."/>
            <person name="Ohm R."/>
            <person name="Martin F."/>
            <person name="Silar P."/>
            <person name="Natvig D."/>
            <person name="Lalanne C."/>
            <person name="Gautier V."/>
            <person name="Ament-Velasquez S.L."/>
            <person name="Kruys A."/>
            <person name="Hutchinson M.I."/>
            <person name="Powell A.J."/>
            <person name="Barry K."/>
            <person name="Miller A.N."/>
            <person name="Grigoriev I.V."/>
            <person name="Debuchy R."/>
            <person name="Gladieux P."/>
            <person name="Thoren M.H."/>
            <person name="Johannesson H."/>
        </authorList>
    </citation>
    <scope>NUCLEOTIDE SEQUENCE</scope>
    <source>
        <strain evidence="7">SMH4607-1</strain>
    </source>
</reference>
<sequence>MQRTPTSPPSYEQYEARIRACFRCWPGASQFYQTLIDYLHTATTSTGFSPLQVPITYSLGNGLGENDQIEAEHGNQPPLRRPPSPRPVATPAAGPERTRLGQQSHITVAEGFLAPETIGILGEMYHTRPEFFIDHLAPGICPYGSDMSTRMGRYELPNLPSKRENIIHVRFMSMLRMPSKGGWAAQAAEKAAHAAHAFSSSLASRFERRKLLENKHCSYDQRLFNNRHYGATRFRALHLHKDQWLTVEQMVSFSVKREGDKIWHGLFLLDGGRRCGGIDLPWAEYVGDGADDHGTSFVPIIPYNLPVLNERAPALEANTKDHSPYHPGLDIISAATSSGAEAQLLAEDPFYILSCVYHAAARTRIQLLSFIESDIAECSSTTTGGSPRIQALEQLRFNLQLLRRVEQFCKEDLANITRSGSAAWPRTERLAEIDQIRDRLQGDYGYLVEQCNRLALQCEAASSTLVGLAQWMEAREGFRESRNVANLTTLAIVFIPLNYISSCLSMNVTGITGGVPMWIWAVASGISVLVTGILVRVFTRWKRL</sequence>
<dbReference type="EMBL" id="JAUKUA010000001">
    <property type="protein sequence ID" value="KAK0730146.1"/>
    <property type="molecule type" value="Genomic_DNA"/>
</dbReference>
<evidence type="ECO:0000256" key="2">
    <source>
        <dbReference type="ARBA" id="ARBA00022692"/>
    </source>
</evidence>
<dbReference type="InterPro" id="IPR045863">
    <property type="entry name" value="CorA_TM1_TM2"/>
</dbReference>
<comment type="subcellular location">
    <subcellularLocation>
        <location evidence="1">Membrane</location>
        <topology evidence="1">Multi-pass membrane protein</topology>
    </subcellularLocation>
</comment>
<name>A0AA40EAJ7_9PEZI</name>